<evidence type="ECO:0000256" key="3">
    <source>
        <dbReference type="ARBA" id="ARBA00022547"/>
    </source>
</evidence>
<keyword evidence="4 12" id="KW-0812">Transmembrane</keyword>
<dbReference type="PANTHER" id="PTHR33445">
    <property type="entry name" value="ATP SYNTHASE SUBUNIT B', CHLOROPLASTIC"/>
    <property type="match status" value="1"/>
</dbReference>
<evidence type="ECO:0000256" key="7">
    <source>
        <dbReference type="ARBA" id="ARBA00023065"/>
    </source>
</evidence>
<dbReference type="InterPro" id="IPR050059">
    <property type="entry name" value="ATP_synthase_B_chain"/>
</dbReference>
<dbReference type="EMBL" id="MHRP01000020">
    <property type="protein sequence ID" value="OHA27207.1"/>
    <property type="molecule type" value="Genomic_DNA"/>
</dbReference>
<evidence type="ECO:0000256" key="10">
    <source>
        <dbReference type="ARBA" id="ARBA00025198"/>
    </source>
</evidence>
<dbReference type="GO" id="GO:0045259">
    <property type="term" value="C:proton-transporting ATP synthase complex"/>
    <property type="evidence" value="ECO:0007669"/>
    <property type="project" value="UniProtKB-KW"/>
</dbReference>
<feature type="transmembrane region" description="Helical" evidence="12">
    <location>
        <begin position="12"/>
        <end position="34"/>
    </location>
</feature>
<reference evidence="15 16" key="1">
    <citation type="journal article" date="2016" name="Nat. Commun.">
        <title>Thousands of microbial genomes shed light on interconnected biogeochemical processes in an aquifer system.</title>
        <authorList>
            <person name="Anantharaman K."/>
            <person name="Brown C.T."/>
            <person name="Hug L.A."/>
            <person name="Sharon I."/>
            <person name="Castelle C.J."/>
            <person name="Probst A.J."/>
            <person name="Thomas B.C."/>
            <person name="Singh A."/>
            <person name="Wilkins M.J."/>
            <person name="Karaoz U."/>
            <person name="Brodie E.L."/>
            <person name="Williams K.H."/>
            <person name="Hubbard S.S."/>
            <person name="Banfield J.F."/>
        </authorList>
    </citation>
    <scope>NUCLEOTIDE SEQUENCE [LARGE SCALE GENOMIC DNA]</scope>
</reference>
<evidence type="ECO:0000256" key="4">
    <source>
        <dbReference type="ARBA" id="ARBA00022692"/>
    </source>
</evidence>
<evidence type="ECO:0000313" key="15">
    <source>
        <dbReference type="EMBL" id="OHA27207.1"/>
    </source>
</evidence>
<dbReference type="CDD" id="cd06503">
    <property type="entry name" value="ATP-synt_Fo_b"/>
    <property type="match status" value="1"/>
</dbReference>
<dbReference type="HAMAP" id="MF_01398">
    <property type="entry name" value="ATP_synth_b_bprime"/>
    <property type="match status" value="1"/>
</dbReference>
<comment type="subcellular location">
    <subcellularLocation>
        <location evidence="12">Cell membrane</location>
        <topology evidence="12">Single-pass membrane protein</topology>
    </subcellularLocation>
    <subcellularLocation>
        <location evidence="11">Endomembrane system</location>
        <topology evidence="11">Single-pass membrane protein</topology>
    </subcellularLocation>
</comment>
<dbReference type="GO" id="GO:0046961">
    <property type="term" value="F:proton-transporting ATPase activity, rotational mechanism"/>
    <property type="evidence" value="ECO:0007669"/>
    <property type="project" value="TreeGrafter"/>
</dbReference>
<keyword evidence="2 12" id="KW-0813">Transport</keyword>
<dbReference type="PANTHER" id="PTHR33445:SF2">
    <property type="entry name" value="ATP SYNTHASE SUBUNIT B', CHLOROPLASTIC"/>
    <property type="match status" value="1"/>
</dbReference>
<dbReference type="GO" id="GO:0012505">
    <property type="term" value="C:endomembrane system"/>
    <property type="evidence" value="ECO:0007669"/>
    <property type="project" value="UniProtKB-SubCell"/>
</dbReference>
<evidence type="ECO:0000256" key="8">
    <source>
        <dbReference type="ARBA" id="ARBA00023136"/>
    </source>
</evidence>
<keyword evidence="3 12" id="KW-0138">CF(0)</keyword>
<comment type="similarity">
    <text evidence="1 12 13">Belongs to the ATPase B chain family.</text>
</comment>
<organism evidence="15 16">
    <name type="scientific">Candidatus Taylorbacteria bacterium RIFCSPHIGHO2_02_FULL_45_35</name>
    <dbReference type="NCBI Taxonomy" id="1802311"/>
    <lineage>
        <taxon>Bacteria</taxon>
        <taxon>Candidatus Tayloriibacteriota</taxon>
    </lineage>
</organism>
<accession>A0A1G2MTL3</accession>
<comment type="subunit">
    <text evidence="12">F-type ATPases have 2 components, F(1) - the catalytic core - and F(0) - the membrane proton channel. F(1) has five subunits: alpha(3), beta(3), gamma(1), delta(1), epsilon(1). F(0) has three main subunits: a(1), b(2) and c(10-14). The alpha and beta chains form an alternating ring which encloses part of the gamma chain. F(1) is attached to F(0) by a central stalk formed by the gamma and epsilon chains, while a peripheral stalk is formed by the delta and b chains.</text>
</comment>
<dbReference type="Pfam" id="PF00430">
    <property type="entry name" value="ATP-synt_B"/>
    <property type="match status" value="1"/>
</dbReference>
<keyword evidence="6 12" id="KW-1133">Transmembrane helix</keyword>
<feature type="coiled-coil region" evidence="14">
    <location>
        <begin position="48"/>
        <end position="127"/>
    </location>
</feature>
<evidence type="ECO:0000256" key="11">
    <source>
        <dbReference type="ARBA" id="ARBA00037847"/>
    </source>
</evidence>
<dbReference type="GO" id="GO:0046933">
    <property type="term" value="F:proton-transporting ATP synthase activity, rotational mechanism"/>
    <property type="evidence" value="ECO:0007669"/>
    <property type="project" value="UniProtKB-UniRule"/>
</dbReference>
<keyword evidence="7 12" id="KW-0406">Ion transport</keyword>
<keyword evidence="14" id="KW-0175">Coiled coil</keyword>
<protein>
    <recommendedName>
        <fullName evidence="12">ATP synthase subunit b</fullName>
    </recommendedName>
    <alternativeName>
        <fullName evidence="12">ATP synthase F(0) sector subunit b</fullName>
    </alternativeName>
    <alternativeName>
        <fullName evidence="12">ATPase subunit I</fullName>
    </alternativeName>
    <alternativeName>
        <fullName evidence="12">F-type ATPase subunit b</fullName>
        <shortName evidence="12">F-ATPase subunit b</shortName>
    </alternativeName>
</protein>
<dbReference type="Proteomes" id="UP000177943">
    <property type="component" value="Unassembled WGS sequence"/>
</dbReference>
<dbReference type="InterPro" id="IPR002146">
    <property type="entry name" value="ATP_synth_b/b'su_bac/chlpt"/>
</dbReference>
<comment type="function">
    <text evidence="10 12">F(1)F(0) ATP synthase produces ATP from ADP in the presence of a proton or sodium gradient. F-type ATPases consist of two structural domains, F(1) containing the extramembraneous catalytic core and F(0) containing the membrane proton channel, linked together by a central stalk and a peripheral stalk. During catalysis, ATP synthesis in the catalytic domain of F(1) is coupled via a rotary mechanism of the central stalk subunits to proton translocation.</text>
</comment>
<evidence type="ECO:0000256" key="14">
    <source>
        <dbReference type="SAM" id="Coils"/>
    </source>
</evidence>
<evidence type="ECO:0000256" key="2">
    <source>
        <dbReference type="ARBA" id="ARBA00022448"/>
    </source>
</evidence>
<evidence type="ECO:0000256" key="1">
    <source>
        <dbReference type="ARBA" id="ARBA00005513"/>
    </source>
</evidence>
<dbReference type="AlphaFoldDB" id="A0A1G2MTL3"/>
<gene>
    <name evidence="12" type="primary">atpF</name>
    <name evidence="15" type="ORF">A3D56_01995</name>
</gene>
<dbReference type="GO" id="GO:0005886">
    <property type="term" value="C:plasma membrane"/>
    <property type="evidence" value="ECO:0007669"/>
    <property type="project" value="UniProtKB-SubCell"/>
</dbReference>
<proteinExistence type="inferred from homology"/>
<evidence type="ECO:0000256" key="13">
    <source>
        <dbReference type="RuleBase" id="RU003848"/>
    </source>
</evidence>
<evidence type="ECO:0000313" key="16">
    <source>
        <dbReference type="Proteomes" id="UP000177943"/>
    </source>
</evidence>
<sequence length="171" mass="19892">MSELFSQLGIEWHIIVAQFVNFAILFFVLNYFLYKPILSVLKKRREGIIEEKNKTEQLEDKLKNAEVLKEKVLADARAEGEKIIRRAEITAKELNVRLIQEAKEESAKEEKNTRKKLEAEKQKLFEEVKRDIGGLVAEAVEKTVMDAFDKKTSERLVEEALEIINADRKEE</sequence>
<keyword evidence="12" id="KW-1003">Cell membrane</keyword>
<evidence type="ECO:0000256" key="6">
    <source>
        <dbReference type="ARBA" id="ARBA00022989"/>
    </source>
</evidence>
<keyword evidence="8 12" id="KW-0472">Membrane</keyword>
<keyword evidence="9 12" id="KW-0066">ATP synthesis</keyword>
<comment type="function">
    <text evidence="12">Component of the F(0) channel, it forms part of the peripheral stalk, linking F(1) to F(0).</text>
</comment>
<keyword evidence="5 12" id="KW-0375">Hydrogen ion transport</keyword>
<comment type="caution">
    <text evidence="15">The sequence shown here is derived from an EMBL/GenBank/DDBJ whole genome shotgun (WGS) entry which is preliminary data.</text>
</comment>
<evidence type="ECO:0000256" key="12">
    <source>
        <dbReference type="HAMAP-Rule" id="MF_01398"/>
    </source>
</evidence>
<evidence type="ECO:0000256" key="9">
    <source>
        <dbReference type="ARBA" id="ARBA00023310"/>
    </source>
</evidence>
<evidence type="ECO:0000256" key="5">
    <source>
        <dbReference type="ARBA" id="ARBA00022781"/>
    </source>
</evidence>
<name>A0A1G2MTL3_9BACT</name>